<accession>A0A212L0V6</accession>
<evidence type="ECO:0000313" key="1">
    <source>
        <dbReference type="EMBL" id="SCM71162.1"/>
    </source>
</evidence>
<organism evidence="1">
    <name type="scientific">uncultured Pleomorphomonas sp</name>
    <dbReference type="NCBI Taxonomy" id="442121"/>
    <lineage>
        <taxon>Bacteria</taxon>
        <taxon>Pseudomonadati</taxon>
        <taxon>Pseudomonadota</taxon>
        <taxon>Alphaproteobacteria</taxon>
        <taxon>Hyphomicrobiales</taxon>
        <taxon>Pleomorphomonadaceae</taxon>
        <taxon>Pleomorphomonas</taxon>
        <taxon>environmental samples</taxon>
    </lineage>
</organism>
<dbReference type="AlphaFoldDB" id="A0A212L0V6"/>
<dbReference type="Gene3D" id="3.30.70.100">
    <property type="match status" value="1"/>
</dbReference>
<name>A0A212L0V6_9HYPH</name>
<proteinExistence type="predicted"/>
<dbReference type="RefSeq" id="WP_288198895.1">
    <property type="nucleotide sequence ID" value="NZ_LT608334.1"/>
</dbReference>
<protein>
    <submittedName>
        <fullName evidence="1">NIPSNAP family containing protein</fullName>
    </submittedName>
</protein>
<dbReference type="InterPro" id="IPR011008">
    <property type="entry name" value="Dimeric_a/b-barrel"/>
</dbReference>
<dbReference type="SUPFAM" id="SSF54909">
    <property type="entry name" value="Dimeric alpha+beta barrel"/>
    <property type="match status" value="1"/>
</dbReference>
<reference evidence="1" key="1">
    <citation type="submission" date="2016-08" db="EMBL/GenBank/DDBJ databases">
        <authorList>
            <person name="Seilhamer J.J."/>
        </authorList>
    </citation>
    <scope>NUCLEOTIDE SEQUENCE</scope>
    <source>
        <strain evidence="1">86</strain>
    </source>
</reference>
<dbReference type="EMBL" id="FMJD01000002">
    <property type="protein sequence ID" value="SCM71162.1"/>
    <property type="molecule type" value="Genomic_DNA"/>
</dbReference>
<sequence>MPQLIEILLYKLKPGTGGDFFEIMQNVSVPLHRRNGIDVIWNGQSMHDPDAYGLIRDFADMAAMEEEQSRFYASEAWKTGPREAIIARIETATKIIVPMNDDAVKGLRKQGYHAFATGG</sequence>
<gene>
    <name evidence="1" type="ORF">KL86PLE_100038</name>
</gene>